<evidence type="ECO:0000313" key="2">
    <source>
        <dbReference type="EMBL" id="EMD34816.1"/>
    </source>
</evidence>
<gene>
    <name evidence="2" type="ORF">CERSUDRAFT_125354</name>
</gene>
<dbReference type="Proteomes" id="UP000016930">
    <property type="component" value="Unassembled WGS sequence"/>
</dbReference>
<dbReference type="EMBL" id="KB445802">
    <property type="protein sequence ID" value="EMD34816.1"/>
    <property type="molecule type" value="Genomic_DNA"/>
</dbReference>
<organism evidence="2 3">
    <name type="scientific">Ceriporiopsis subvermispora (strain B)</name>
    <name type="common">White-rot fungus</name>
    <name type="synonym">Gelatoporia subvermispora</name>
    <dbReference type="NCBI Taxonomy" id="914234"/>
    <lineage>
        <taxon>Eukaryota</taxon>
        <taxon>Fungi</taxon>
        <taxon>Dikarya</taxon>
        <taxon>Basidiomycota</taxon>
        <taxon>Agaricomycotina</taxon>
        <taxon>Agaricomycetes</taxon>
        <taxon>Polyporales</taxon>
        <taxon>Gelatoporiaceae</taxon>
        <taxon>Gelatoporia</taxon>
    </lineage>
</organism>
<proteinExistence type="predicted"/>
<feature type="region of interest" description="Disordered" evidence="1">
    <location>
        <begin position="1"/>
        <end position="76"/>
    </location>
</feature>
<sequence>MSAESITSGPHKDFTADAPRRNRVPGAEKIKTGHTLEVIYPIEGQPKKAEGVKRPQEHLPPTTGRDAPPAGDVCPVGQHINQVIPGDQLGDVRGDAAGDDEHMRILRARTTGQPTFISAAPDSLTFLDPDPYDPPASAGDTLGGADSRELSNSIGRPGAGMSSTEMHHDGRAHRKRPMQGTDVYGSGEIPRET</sequence>
<dbReference type="HOGENOM" id="CLU_129410_0_0_1"/>
<reference evidence="2 3" key="1">
    <citation type="journal article" date="2012" name="Proc. Natl. Acad. Sci. U.S.A.">
        <title>Comparative genomics of Ceriporiopsis subvermispora and Phanerochaete chrysosporium provide insight into selective ligninolysis.</title>
        <authorList>
            <person name="Fernandez-Fueyo E."/>
            <person name="Ruiz-Duenas F.J."/>
            <person name="Ferreira P."/>
            <person name="Floudas D."/>
            <person name="Hibbett D.S."/>
            <person name="Canessa P."/>
            <person name="Larrondo L.F."/>
            <person name="James T.Y."/>
            <person name="Seelenfreund D."/>
            <person name="Lobos S."/>
            <person name="Polanco R."/>
            <person name="Tello M."/>
            <person name="Honda Y."/>
            <person name="Watanabe T."/>
            <person name="Watanabe T."/>
            <person name="Ryu J.S."/>
            <person name="Kubicek C.P."/>
            <person name="Schmoll M."/>
            <person name="Gaskell J."/>
            <person name="Hammel K.E."/>
            <person name="St John F.J."/>
            <person name="Vanden Wymelenberg A."/>
            <person name="Sabat G."/>
            <person name="Splinter BonDurant S."/>
            <person name="Syed K."/>
            <person name="Yadav J.S."/>
            <person name="Doddapaneni H."/>
            <person name="Subramanian V."/>
            <person name="Lavin J.L."/>
            <person name="Oguiza J.A."/>
            <person name="Perez G."/>
            <person name="Pisabarro A.G."/>
            <person name="Ramirez L."/>
            <person name="Santoyo F."/>
            <person name="Master E."/>
            <person name="Coutinho P.M."/>
            <person name="Henrissat B."/>
            <person name="Lombard V."/>
            <person name="Magnuson J.K."/>
            <person name="Kuees U."/>
            <person name="Hori C."/>
            <person name="Igarashi K."/>
            <person name="Samejima M."/>
            <person name="Held B.W."/>
            <person name="Barry K.W."/>
            <person name="LaButti K.M."/>
            <person name="Lapidus A."/>
            <person name="Lindquist E.A."/>
            <person name="Lucas S.M."/>
            <person name="Riley R."/>
            <person name="Salamov A.A."/>
            <person name="Hoffmeister D."/>
            <person name="Schwenk D."/>
            <person name="Hadar Y."/>
            <person name="Yarden O."/>
            <person name="de Vries R.P."/>
            <person name="Wiebenga A."/>
            <person name="Stenlid J."/>
            <person name="Eastwood D."/>
            <person name="Grigoriev I.V."/>
            <person name="Berka R.M."/>
            <person name="Blanchette R.A."/>
            <person name="Kersten P."/>
            <person name="Martinez A.T."/>
            <person name="Vicuna R."/>
            <person name="Cullen D."/>
        </authorList>
    </citation>
    <scope>NUCLEOTIDE SEQUENCE [LARGE SCALE GENOMIC DNA]</scope>
    <source>
        <strain evidence="2 3">B</strain>
    </source>
</reference>
<keyword evidence="3" id="KW-1185">Reference proteome</keyword>
<feature type="compositionally biased region" description="Basic and acidic residues" evidence="1">
    <location>
        <begin position="45"/>
        <end position="57"/>
    </location>
</feature>
<dbReference type="AlphaFoldDB" id="M2R7Z7"/>
<protein>
    <submittedName>
        <fullName evidence="2">Uncharacterized protein</fullName>
    </submittedName>
</protein>
<evidence type="ECO:0000313" key="3">
    <source>
        <dbReference type="Proteomes" id="UP000016930"/>
    </source>
</evidence>
<dbReference type="OrthoDB" id="3260716at2759"/>
<feature type="compositionally biased region" description="Basic and acidic residues" evidence="1">
    <location>
        <begin position="10"/>
        <end position="31"/>
    </location>
</feature>
<feature type="region of interest" description="Disordered" evidence="1">
    <location>
        <begin position="114"/>
        <end position="193"/>
    </location>
</feature>
<evidence type="ECO:0000256" key="1">
    <source>
        <dbReference type="SAM" id="MobiDB-lite"/>
    </source>
</evidence>
<name>M2R7Z7_CERS8</name>
<accession>M2R7Z7</accession>